<gene>
    <name evidence="1" type="ORF">DCF15_19515</name>
</gene>
<comment type="caution">
    <text evidence="1">The sequence shown here is derived from an EMBL/GenBank/DDBJ whole genome shotgun (WGS) entry which is preliminary data.</text>
</comment>
<sequence length="143" mass="15711">MNYCRYRAHIYQVEQRQADKALIRLPGYLHAEWANVSPAQGEPILIPTLLWVKASEVQFLPGVNVQALPPIPVSEAIEVGSRCKWGTSLAEWAVLAIEGATAQIRQVSGWAEAIVFDAPITELRPLVGGKDRVNVIADVREAA</sequence>
<dbReference type="EMBL" id="QBMP01000286">
    <property type="protein sequence ID" value="PZO47083.1"/>
    <property type="molecule type" value="Genomic_DNA"/>
</dbReference>
<reference evidence="2" key="1">
    <citation type="submission" date="2018-04" db="EMBL/GenBank/DDBJ databases">
        <authorList>
            <person name="Cornet L."/>
        </authorList>
    </citation>
    <scope>NUCLEOTIDE SEQUENCE [LARGE SCALE GENOMIC DNA]</scope>
</reference>
<evidence type="ECO:0000313" key="2">
    <source>
        <dbReference type="Proteomes" id="UP000249794"/>
    </source>
</evidence>
<protein>
    <submittedName>
        <fullName evidence="1">Uncharacterized protein</fullName>
    </submittedName>
</protein>
<proteinExistence type="predicted"/>
<organism evidence="1 2">
    <name type="scientific">Phormidesmis priestleyi</name>
    <dbReference type="NCBI Taxonomy" id="268141"/>
    <lineage>
        <taxon>Bacteria</taxon>
        <taxon>Bacillati</taxon>
        <taxon>Cyanobacteriota</taxon>
        <taxon>Cyanophyceae</taxon>
        <taxon>Leptolyngbyales</taxon>
        <taxon>Leptolyngbyaceae</taxon>
        <taxon>Phormidesmis</taxon>
    </lineage>
</organism>
<accession>A0A2W4WPK5</accession>
<dbReference type="Proteomes" id="UP000249794">
    <property type="component" value="Unassembled WGS sequence"/>
</dbReference>
<name>A0A2W4WPK5_9CYAN</name>
<reference evidence="1 2" key="2">
    <citation type="submission" date="2018-06" db="EMBL/GenBank/DDBJ databases">
        <title>Metagenomic assembly of (sub)arctic Cyanobacteria and their associated microbiome from non-axenic cultures.</title>
        <authorList>
            <person name="Baurain D."/>
        </authorList>
    </citation>
    <scope>NUCLEOTIDE SEQUENCE [LARGE SCALE GENOMIC DNA]</scope>
    <source>
        <strain evidence="1">ULC027bin1</strain>
    </source>
</reference>
<evidence type="ECO:0000313" key="1">
    <source>
        <dbReference type="EMBL" id="PZO47083.1"/>
    </source>
</evidence>
<dbReference type="AlphaFoldDB" id="A0A2W4WPK5"/>